<dbReference type="Proteomes" id="UP000019277">
    <property type="component" value="Unassembled WGS sequence"/>
</dbReference>
<keyword evidence="3" id="KW-1185">Reference proteome</keyword>
<keyword evidence="2" id="KW-0418">Kinase</keyword>
<accession>W7IFI7</accession>
<dbReference type="InterPro" id="IPR036890">
    <property type="entry name" value="HATPase_C_sf"/>
</dbReference>
<dbReference type="AlphaFoldDB" id="W7IFI7"/>
<dbReference type="RefSeq" id="WP_161784529.1">
    <property type="nucleotide sequence ID" value="NZ_AYXG01000221.1"/>
</dbReference>
<comment type="caution">
    <text evidence="2">The sequence shown here is derived from an EMBL/GenBank/DDBJ whole genome shotgun (WGS) entry which is preliminary data.</text>
</comment>
<evidence type="ECO:0000313" key="3">
    <source>
        <dbReference type="Proteomes" id="UP000019277"/>
    </source>
</evidence>
<gene>
    <name evidence="2" type="ORF">UO65_5667</name>
</gene>
<dbReference type="EC" id="2.7.11.1" evidence="2"/>
<organism evidence="2 3">
    <name type="scientific">Actinokineospora spheciospongiae</name>
    <dbReference type="NCBI Taxonomy" id="909613"/>
    <lineage>
        <taxon>Bacteria</taxon>
        <taxon>Bacillati</taxon>
        <taxon>Actinomycetota</taxon>
        <taxon>Actinomycetes</taxon>
        <taxon>Pseudonocardiales</taxon>
        <taxon>Pseudonocardiaceae</taxon>
        <taxon>Actinokineospora</taxon>
    </lineage>
</organism>
<dbReference type="GO" id="GO:0004674">
    <property type="term" value="F:protein serine/threonine kinase activity"/>
    <property type="evidence" value="ECO:0007669"/>
    <property type="project" value="UniProtKB-EC"/>
</dbReference>
<protein>
    <submittedName>
        <fullName evidence="2">Serine-protein kinase RsbW</fullName>
        <ecNumber evidence="2">2.7.11.1</ecNumber>
    </submittedName>
</protein>
<evidence type="ECO:0000313" key="2">
    <source>
        <dbReference type="EMBL" id="EWC59058.1"/>
    </source>
</evidence>
<keyword evidence="2" id="KW-0808">Transferase</keyword>
<accession>A0A8E3BGY1</accession>
<dbReference type="OrthoDB" id="3694612at2"/>
<sequence length="129" mass="13606">MSETAHNRVELRLPAEFGSLPVVRGVAATVAMGADLTVDAIADLRLAVDEVCSQVIALARPGAQLTCAFHSTAAGIRVSAAAPSKDGRLPSADSFGWHVLRTLTDEARAWLGDGEDHPLHVEILKRNAS</sequence>
<name>W7IFI7_9PSEU</name>
<reference evidence="2 3" key="1">
    <citation type="journal article" date="2014" name="Genome Announc.">
        <title>Draft Genome Sequence of the Antitrypanosomally Active Sponge-Associated Bacterium Actinokineospora sp. Strain EG49.</title>
        <authorList>
            <person name="Harjes J."/>
            <person name="Ryu T."/>
            <person name="Abdelmohsen U.R."/>
            <person name="Moitinho-Silva L."/>
            <person name="Horn H."/>
            <person name="Ravasi T."/>
            <person name="Hentschel U."/>
        </authorList>
    </citation>
    <scope>NUCLEOTIDE SEQUENCE [LARGE SCALE GENOMIC DNA]</scope>
    <source>
        <strain evidence="2 3">EG49</strain>
    </source>
</reference>
<dbReference type="Gene3D" id="3.30.565.10">
    <property type="entry name" value="Histidine kinase-like ATPase, C-terminal domain"/>
    <property type="match status" value="1"/>
</dbReference>
<dbReference type="STRING" id="909613.UO65_5667"/>
<evidence type="ECO:0000259" key="1">
    <source>
        <dbReference type="Pfam" id="PF13581"/>
    </source>
</evidence>
<dbReference type="Pfam" id="PF13581">
    <property type="entry name" value="HATPase_c_2"/>
    <property type="match status" value="1"/>
</dbReference>
<dbReference type="EMBL" id="AYXG01000221">
    <property type="protein sequence ID" value="EWC59058.1"/>
    <property type="molecule type" value="Genomic_DNA"/>
</dbReference>
<feature type="domain" description="Histidine kinase/HSP90-like ATPase" evidence="1">
    <location>
        <begin position="14"/>
        <end position="106"/>
    </location>
</feature>
<proteinExistence type="predicted"/>
<dbReference type="InterPro" id="IPR003594">
    <property type="entry name" value="HATPase_dom"/>
</dbReference>
<dbReference type="eggNOG" id="COG2172">
    <property type="taxonomic scope" value="Bacteria"/>
</dbReference>